<keyword evidence="2" id="KW-0732">Signal</keyword>
<feature type="chain" id="PRO_5047382958" evidence="2">
    <location>
        <begin position="30"/>
        <end position="151"/>
    </location>
</feature>
<sequence>MPIRAGRAGAMLAAGALFALSATAGPARAETPDPQADGTVVDGDARFHVLTPALIRLEYAQDGKFEDRPTVNAVNRAFDAPAYPSEVEDGYRVIRTGEFTLRHKLDSGPFTQDNTEVRLEAGDRQVTGHPQFGEPRPPACSVRSATPSSVS</sequence>
<dbReference type="Proteomes" id="UP001596413">
    <property type="component" value="Unassembled WGS sequence"/>
</dbReference>
<protein>
    <submittedName>
        <fullName evidence="3">Uncharacterized protein</fullName>
    </submittedName>
</protein>
<evidence type="ECO:0000256" key="1">
    <source>
        <dbReference type="SAM" id="MobiDB-lite"/>
    </source>
</evidence>
<evidence type="ECO:0000313" key="4">
    <source>
        <dbReference type="Proteomes" id="UP001596413"/>
    </source>
</evidence>
<organism evidence="3 4">
    <name type="scientific">Streptomyces polyrhachis</name>
    <dbReference type="NCBI Taxonomy" id="1282885"/>
    <lineage>
        <taxon>Bacteria</taxon>
        <taxon>Bacillati</taxon>
        <taxon>Actinomycetota</taxon>
        <taxon>Actinomycetes</taxon>
        <taxon>Kitasatosporales</taxon>
        <taxon>Streptomycetaceae</taxon>
        <taxon>Streptomyces</taxon>
    </lineage>
</organism>
<dbReference type="RefSeq" id="WP_386412508.1">
    <property type="nucleotide sequence ID" value="NZ_JBHSZO010000006.1"/>
</dbReference>
<keyword evidence="4" id="KW-1185">Reference proteome</keyword>
<reference evidence="4" key="1">
    <citation type="journal article" date="2019" name="Int. J. Syst. Evol. Microbiol.">
        <title>The Global Catalogue of Microorganisms (GCM) 10K type strain sequencing project: providing services to taxonomists for standard genome sequencing and annotation.</title>
        <authorList>
            <consortium name="The Broad Institute Genomics Platform"/>
            <consortium name="The Broad Institute Genome Sequencing Center for Infectious Disease"/>
            <person name="Wu L."/>
            <person name="Ma J."/>
        </authorList>
    </citation>
    <scope>NUCLEOTIDE SEQUENCE [LARGE SCALE GENOMIC DNA]</scope>
    <source>
        <strain evidence="4">CGMCC 1.13681</strain>
    </source>
</reference>
<gene>
    <name evidence="3" type="ORF">ACFQLX_05325</name>
</gene>
<evidence type="ECO:0000313" key="3">
    <source>
        <dbReference type="EMBL" id="MFC7217598.1"/>
    </source>
</evidence>
<evidence type="ECO:0000256" key="2">
    <source>
        <dbReference type="SAM" id="SignalP"/>
    </source>
</evidence>
<proteinExistence type="predicted"/>
<feature type="region of interest" description="Disordered" evidence="1">
    <location>
        <begin position="105"/>
        <end position="151"/>
    </location>
</feature>
<dbReference type="EMBL" id="JBHSZO010000006">
    <property type="protein sequence ID" value="MFC7217598.1"/>
    <property type="molecule type" value="Genomic_DNA"/>
</dbReference>
<comment type="caution">
    <text evidence="3">The sequence shown here is derived from an EMBL/GenBank/DDBJ whole genome shotgun (WGS) entry which is preliminary data.</text>
</comment>
<accession>A0ABW2G9W9</accession>
<name>A0ABW2G9W9_9ACTN</name>
<feature type="signal peptide" evidence="2">
    <location>
        <begin position="1"/>
        <end position="29"/>
    </location>
</feature>